<dbReference type="PRINTS" id="PR00114">
    <property type="entry name" value="STPHPHTASE"/>
</dbReference>
<dbReference type="GO" id="GO:0016791">
    <property type="term" value="F:phosphatase activity"/>
    <property type="evidence" value="ECO:0007669"/>
    <property type="project" value="TreeGrafter"/>
</dbReference>
<dbReference type="Pfam" id="PF00149">
    <property type="entry name" value="Metallophos"/>
    <property type="match status" value="1"/>
</dbReference>
<dbReference type="EMBL" id="FOTY01000015">
    <property type="protein sequence ID" value="SFM11186.1"/>
    <property type="molecule type" value="Genomic_DNA"/>
</dbReference>
<dbReference type="InterPro" id="IPR050126">
    <property type="entry name" value="Ap4A_hydrolase"/>
</dbReference>
<gene>
    <name evidence="2" type="ORF">SAMN04488054_11565</name>
</gene>
<dbReference type="PANTHER" id="PTHR42850:SF4">
    <property type="entry name" value="ZINC-DEPENDENT ENDOPOLYPHOSPHATASE"/>
    <property type="match status" value="1"/>
</dbReference>
<dbReference type="InterPro" id="IPR004843">
    <property type="entry name" value="Calcineurin-like_PHP"/>
</dbReference>
<dbReference type="Proteomes" id="UP000199668">
    <property type="component" value="Unassembled WGS sequence"/>
</dbReference>
<dbReference type="GO" id="GO:0005737">
    <property type="term" value="C:cytoplasm"/>
    <property type="evidence" value="ECO:0007669"/>
    <property type="project" value="TreeGrafter"/>
</dbReference>
<protein>
    <submittedName>
        <fullName evidence="2">Serine/threonine protein phosphatase 1</fullName>
    </submittedName>
</protein>
<name>A0A1I4N784_9BACI</name>
<dbReference type="Gene3D" id="3.60.21.10">
    <property type="match status" value="1"/>
</dbReference>
<dbReference type="CDD" id="cd00144">
    <property type="entry name" value="MPP_PPP_family"/>
    <property type="match status" value="1"/>
</dbReference>
<dbReference type="GO" id="GO:0008803">
    <property type="term" value="F:bis(5'-nucleosyl)-tetraphosphatase (symmetrical) activity"/>
    <property type="evidence" value="ECO:0007669"/>
    <property type="project" value="TreeGrafter"/>
</dbReference>
<dbReference type="PANTHER" id="PTHR42850">
    <property type="entry name" value="METALLOPHOSPHOESTERASE"/>
    <property type="match status" value="1"/>
</dbReference>
<evidence type="ECO:0000313" key="2">
    <source>
        <dbReference type="EMBL" id="SFM11186.1"/>
    </source>
</evidence>
<reference evidence="2 3" key="1">
    <citation type="submission" date="2016-10" db="EMBL/GenBank/DDBJ databases">
        <authorList>
            <person name="de Groot N.N."/>
        </authorList>
    </citation>
    <scope>NUCLEOTIDE SEQUENCE [LARGE SCALE GENOMIC DNA]</scope>
    <source>
        <strain evidence="2 3">CGMCC 1.6134</strain>
    </source>
</reference>
<sequence>MTRDIFISDIHGQFETFVSLLNRIDYQPEQDRLFLLGDFIDRGPQSFDVIRYVLELKEQDGADITCLLGNHEDMMLQAFQNEDTGGFSLWMENGGESTLQSYVGEDLADSPLDEITHAIRRDFPEHLDFMENLQRFEETSEHILVHAGIDPFAEEWKESEPRTFVWIRSPFLEKPHGVGKTVIFGHTPTPTLHENAGPWFQSDKIGIDGGAGFGMQLNALLFNNGSYHVVSEPVQG</sequence>
<dbReference type="SUPFAM" id="SSF56300">
    <property type="entry name" value="Metallo-dependent phosphatases"/>
    <property type="match status" value="1"/>
</dbReference>
<dbReference type="InterPro" id="IPR006186">
    <property type="entry name" value="Ser/Thr-sp_prot-phosphatase"/>
</dbReference>
<evidence type="ECO:0000259" key="1">
    <source>
        <dbReference type="Pfam" id="PF00149"/>
    </source>
</evidence>
<dbReference type="GO" id="GO:0110154">
    <property type="term" value="P:RNA decapping"/>
    <property type="evidence" value="ECO:0007669"/>
    <property type="project" value="TreeGrafter"/>
</dbReference>
<dbReference type="STRING" id="266892.SAMN04488054_11565"/>
<proteinExistence type="predicted"/>
<dbReference type="InterPro" id="IPR029052">
    <property type="entry name" value="Metallo-depent_PP-like"/>
</dbReference>
<dbReference type="RefSeq" id="WP_177195539.1">
    <property type="nucleotide sequence ID" value="NZ_FOTY01000015.1"/>
</dbReference>
<evidence type="ECO:0000313" key="3">
    <source>
        <dbReference type="Proteomes" id="UP000199668"/>
    </source>
</evidence>
<feature type="domain" description="Calcineurin-like phosphoesterase" evidence="1">
    <location>
        <begin position="5"/>
        <end position="201"/>
    </location>
</feature>
<accession>A0A1I4N784</accession>
<keyword evidence="3" id="KW-1185">Reference proteome</keyword>
<dbReference type="AlphaFoldDB" id="A0A1I4N784"/>
<organism evidence="2 3">
    <name type="scientific">Salibacterium qingdaonense</name>
    <dbReference type="NCBI Taxonomy" id="266892"/>
    <lineage>
        <taxon>Bacteria</taxon>
        <taxon>Bacillati</taxon>
        <taxon>Bacillota</taxon>
        <taxon>Bacilli</taxon>
        <taxon>Bacillales</taxon>
        <taxon>Bacillaceae</taxon>
    </lineage>
</organism>